<feature type="domain" description="SAF" evidence="8">
    <location>
        <begin position="108"/>
        <end position="170"/>
    </location>
</feature>
<accession>A0AAF0C4W4</accession>
<keyword evidence="9" id="KW-0282">Flagellum</keyword>
<dbReference type="Gene3D" id="3.90.1210.10">
    <property type="entry name" value="Antifreeze-like/N-acetylneuraminic acid synthase C-terminal domain"/>
    <property type="match status" value="1"/>
</dbReference>
<keyword evidence="4 7" id="KW-0732">Signal</keyword>
<dbReference type="InterPro" id="IPR041231">
    <property type="entry name" value="FlgA_N"/>
</dbReference>
<evidence type="ECO:0000256" key="1">
    <source>
        <dbReference type="ARBA" id="ARBA00004418"/>
    </source>
</evidence>
<comment type="function">
    <text evidence="6 7">Involved in the assembly process of the P-ring formation. It may associate with FlgF on the rod constituting a structure essential for the P-ring assembly or may act as a modulator protein for the P-ring assembly.</text>
</comment>
<reference evidence="9 10" key="1">
    <citation type="journal article" date="2015" name="Genome Announc.">
        <title>Draft Genome Sequences of Marine Isolates of Thalassomonas viridans and Thalassomonas actiniarum.</title>
        <authorList>
            <person name="Olonade I."/>
            <person name="van Zyl L.J."/>
            <person name="Trindade M."/>
        </authorList>
    </citation>
    <scope>NUCLEOTIDE SEQUENCE [LARGE SCALE GENOMIC DNA]</scope>
    <source>
        <strain evidence="9 10">A5K-106</strain>
    </source>
</reference>
<evidence type="ECO:0000313" key="9">
    <source>
        <dbReference type="EMBL" id="WDE00466.1"/>
    </source>
</evidence>
<dbReference type="Pfam" id="PF17656">
    <property type="entry name" value="ChapFlgA_N"/>
    <property type="match status" value="1"/>
</dbReference>
<evidence type="ECO:0000313" key="10">
    <source>
        <dbReference type="Proteomes" id="UP000032568"/>
    </source>
</evidence>
<dbReference type="GO" id="GO:0044780">
    <property type="term" value="P:bacterial-type flagellum assembly"/>
    <property type="evidence" value="ECO:0007669"/>
    <property type="project" value="InterPro"/>
</dbReference>
<evidence type="ECO:0000256" key="5">
    <source>
        <dbReference type="ARBA" id="ARBA00022764"/>
    </source>
</evidence>
<sequence length="230" mass="25626">MSKIKIFIPFLSLVTLMSISVHSMTFDRSYIENFAKKYVEKHITAPPNGKMEVIVSAIDPRIQIKPCESPLQANIPENHNSRNVNIKISCVDSKSWYIYLPVKIINTIAVVVAKENISKGSLLDNSNLELAYHQQKKIRGEWQDNTDNLIGGKAKRSISKGTLITKRNICMVCKGDSVTIIARSDDFSIKTSGIALKDGNIGEQIRVKNKRSGKTISARISAINQVIIDL</sequence>
<evidence type="ECO:0000256" key="6">
    <source>
        <dbReference type="ARBA" id="ARBA00025643"/>
    </source>
</evidence>
<dbReference type="NCBIfam" id="TIGR03170">
    <property type="entry name" value="flgA_cterm"/>
    <property type="match status" value="1"/>
</dbReference>
<name>A0AAF0C4W4_9GAMM</name>
<evidence type="ECO:0000256" key="3">
    <source>
        <dbReference type="ARBA" id="ARBA00014754"/>
    </source>
</evidence>
<dbReference type="InterPro" id="IPR017585">
    <property type="entry name" value="SAF_FlgA"/>
</dbReference>
<dbReference type="Pfam" id="PF13144">
    <property type="entry name" value="ChapFlgA"/>
    <property type="match status" value="1"/>
</dbReference>
<dbReference type="InterPro" id="IPR039246">
    <property type="entry name" value="Flagellar_FlgA"/>
</dbReference>
<keyword evidence="9" id="KW-0966">Cell projection</keyword>
<dbReference type="KEGG" id="tact:SG35_007450"/>
<organism evidence="9 10">
    <name type="scientific">Thalassomonas actiniarum</name>
    <dbReference type="NCBI Taxonomy" id="485447"/>
    <lineage>
        <taxon>Bacteria</taxon>
        <taxon>Pseudomonadati</taxon>
        <taxon>Pseudomonadota</taxon>
        <taxon>Gammaproteobacteria</taxon>
        <taxon>Alteromonadales</taxon>
        <taxon>Colwelliaceae</taxon>
        <taxon>Thalassomonas</taxon>
    </lineage>
</organism>
<dbReference type="PANTHER" id="PTHR36307">
    <property type="entry name" value="FLAGELLA BASAL BODY P-RING FORMATION PROTEIN FLGA"/>
    <property type="match status" value="1"/>
</dbReference>
<evidence type="ECO:0000259" key="8">
    <source>
        <dbReference type="SMART" id="SM00858"/>
    </source>
</evidence>
<keyword evidence="5 7" id="KW-0574">Periplasm</keyword>
<feature type="chain" id="PRO_5041774054" description="Flagella basal body P-ring formation protein FlgA" evidence="7">
    <location>
        <begin position="24"/>
        <end position="230"/>
    </location>
</feature>
<evidence type="ECO:0000256" key="2">
    <source>
        <dbReference type="ARBA" id="ARBA00010474"/>
    </source>
</evidence>
<dbReference type="PANTHER" id="PTHR36307:SF1">
    <property type="entry name" value="FLAGELLA BASAL BODY P-RING FORMATION PROTEIN FLGA"/>
    <property type="match status" value="1"/>
</dbReference>
<feature type="signal peptide" evidence="7">
    <location>
        <begin position="1"/>
        <end position="23"/>
    </location>
</feature>
<proteinExistence type="inferred from homology"/>
<keyword evidence="9" id="KW-0969">Cilium</keyword>
<gene>
    <name evidence="9" type="primary">flgA</name>
    <name evidence="9" type="ORF">SG35_007450</name>
</gene>
<evidence type="ECO:0000256" key="7">
    <source>
        <dbReference type="RuleBase" id="RU362063"/>
    </source>
</evidence>
<dbReference type="CDD" id="cd11614">
    <property type="entry name" value="SAF_CpaB_FlgA_like"/>
    <property type="match status" value="1"/>
</dbReference>
<comment type="subcellular location">
    <subcellularLocation>
        <location evidence="1 7">Periplasm</location>
    </subcellularLocation>
</comment>
<dbReference type="Proteomes" id="UP000032568">
    <property type="component" value="Chromosome"/>
</dbReference>
<dbReference type="EMBL" id="CP059735">
    <property type="protein sequence ID" value="WDE00466.1"/>
    <property type="molecule type" value="Genomic_DNA"/>
</dbReference>
<dbReference type="SMART" id="SM00858">
    <property type="entry name" value="SAF"/>
    <property type="match status" value="1"/>
</dbReference>
<protein>
    <recommendedName>
        <fullName evidence="3 7">Flagella basal body P-ring formation protein FlgA</fullName>
    </recommendedName>
</protein>
<keyword evidence="7" id="KW-1005">Bacterial flagellum biogenesis</keyword>
<evidence type="ECO:0000256" key="4">
    <source>
        <dbReference type="ARBA" id="ARBA00022729"/>
    </source>
</evidence>
<reference evidence="9 10" key="2">
    <citation type="journal article" date="2022" name="Mar. Drugs">
        <title>Bioassay-Guided Fractionation Leads to the Detection of Cholic Acid Generated by the Rare Thalassomonas sp.</title>
        <authorList>
            <person name="Pheiffer F."/>
            <person name="Schneider Y.K."/>
            <person name="Hansen E.H."/>
            <person name="Andersen J.H."/>
            <person name="Isaksson J."/>
            <person name="Busche T."/>
            <person name="R C."/>
            <person name="Kalinowski J."/>
            <person name="Zyl L.V."/>
            <person name="Trindade M."/>
        </authorList>
    </citation>
    <scope>NUCLEOTIDE SEQUENCE [LARGE SCALE GENOMIC DNA]</scope>
    <source>
        <strain evidence="9 10">A5K-106</strain>
    </source>
</reference>
<comment type="similarity">
    <text evidence="2 7">Belongs to the FlgA family.</text>
</comment>
<dbReference type="Gene3D" id="2.30.30.760">
    <property type="match status" value="1"/>
</dbReference>
<dbReference type="AlphaFoldDB" id="A0AAF0C4W4"/>
<keyword evidence="10" id="KW-1185">Reference proteome</keyword>
<dbReference type="GO" id="GO:0042597">
    <property type="term" value="C:periplasmic space"/>
    <property type="evidence" value="ECO:0007669"/>
    <property type="project" value="UniProtKB-SubCell"/>
</dbReference>
<dbReference type="InterPro" id="IPR013974">
    <property type="entry name" value="SAF"/>
</dbReference>